<dbReference type="PANTHER" id="PTHR47804:SF1">
    <property type="entry name" value="DUF2421 DOMAIN-CONTAINING PROTEIN"/>
    <property type="match status" value="1"/>
</dbReference>
<accession>A0AAV5GGD4</accession>
<dbReference type="PANTHER" id="PTHR47804">
    <property type="entry name" value="60S RIBOSOMAL PROTEIN L19"/>
    <property type="match status" value="1"/>
</dbReference>
<evidence type="ECO:0000256" key="1">
    <source>
        <dbReference type="ARBA" id="ARBA00004141"/>
    </source>
</evidence>
<keyword evidence="2 6" id="KW-0812">Transmembrane</keyword>
<evidence type="ECO:0000256" key="3">
    <source>
        <dbReference type="ARBA" id="ARBA00022989"/>
    </source>
</evidence>
<comment type="caution">
    <text evidence="9">The sequence shown here is derived from an EMBL/GenBank/DDBJ whole genome shotgun (WGS) entry which is preliminary data.</text>
</comment>
<gene>
    <name evidence="9" type="ORF">Rhopal_001393-T1</name>
</gene>
<feature type="transmembrane region" description="Helical" evidence="6">
    <location>
        <begin position="201"/>
        <end position="219"/>
    </location>
</feature>
<dbReference type="AlphaFoldDB" id="A0AAV5GGD4"/>
<dbReference type="InterPro" id="IPR023244">
    <property type="entry name" value="Brefeldin_A-sensitivity_4"/>
</dbReference>
<evidence type="ECO:0000259" key="8">
    <source>
        <dbReference type="Pfam" id="PF13515"/>
    </source>
</evidence>
<feature type="region of interest" description="Disordered" evidence="5">
    <location>
        <begin position="1083"/>
        <end position="1103"/>
    </location>
</feature>
<proteinExistence type="predicted"/>
<keyword evidence="3 6" id="KW-1133">Transmembrane helix</keyword>
<feature type="transmembrane region" description="Helical" evidence="6">
    <location>
        <begin position="750"/>
        <end position="767"/>
    </location>
</feature>
<feature type="domain" description="DUF2421" evidence="7">
    <location>
        <begin position="827"/>
        <end position="990"/>
    </location>
</feature>
<dbReference type="Proteomes" id="UP001342314">
    <property type="component" value="Unassembled WGS sequence"/>
</dbReference>
<organism evidence="9 10">
    <name type="scientific">Rhodotorula paludigena</name>
    <dbReference type="NCBI Taxonomy" id="86838"/>
    <lineage>
        <taxon>Eukaryota</taxon>
        <taxon>Fungi</taxon>
        <taxon>Dikarya</taxon>
        <taxon>Basidiomycota</taxon>
        <taxon>Pucciniomycotina</taxon>
        <taxon>Microbotryomycetes</taxon>
        <taxon>Sporidiobolales</taxon>
        <taxon>Sporidiobolaceae</taxon>
        <taxon>Rhodotorula</taxon>
    </lineage>
</organism>
<feature type="transmembrane region" description="Helical" evidence="6">
    <location>
        <begin position="673"/>
        <end position="693"/>
    </location>
</feature>
<dbReference type="EMBL" id="BQKY01000003">
    <property type="protein sequence ID" value="GJN88427.1"/>
    <property type="molecule type" value="Genomic_DNA"/>
</dbReference>
<feature type="transmembrane region" description="Helical" evidence="6">
    <location>
        <begin position="705"/>
        <end position="730"/>
    </location>
</feature>
<feature type="compositionally biased region" description="Gly residues" evidence="5">
    <location>
        <begin position="32"/>
        <end position="42"/>
    </location>
</feature>
<dbReference type="Pfam" id="PF13515">
    <property type="entry name" value="FUSC_2"/>
    <property type="match status" value="1"/>
</dbReference>
<feature type="transmembrane region" description="Helical" evidence="6">
    <location>
        <begin position="796"/>
        <end position="822"/>
    </location>
</feature>
<evidence type="ECO:0000256" key="2">
    <source>
        <dbReference type="ARBA" id="ARBA00022692"/>
    </source>
</evidence>
<feature type="compositionally biased region" description="Acidic residues" evidence="5">
    <location>
        <begin position="1092"/>
        <end position="1103"/>
    </location>
</feature>
<dbReference type="GO" id="GO:0016020">
    <property type="term" value="C:membrane"/>
    <property type="evidence" value="ECO:0007669"/>
    <property type="project" value="UniProtKB-SubCell"/>
</dbReference>
<evidence type="ECO:0000313" key="9">
    <source>
        <dbReference type="EMBL" id="GJN88427.1"/>
    </source>
</evidence>
<dbReference type="PRINTS" id="PR02047">
    <property type="entry name" value="BREFELDNASP4"/>
</dbReference>
<keyword evidence="10" id="KW-1185">Reference proteome</keyword>
<feature type="domain" description="Integral membrane bound transporter" evidence="8">
    <location>
        <begin position="688"/>
        <end position="817"/>
    </location>
</feature>
<evidence type="ECO:0000259" key="7">
    <source>
        <dbReference type="Pfam" id="PF10334"/>
    </source>
</evidence>
<sequence>MQRAGACSRRPSHGKVAQEPESYTTADSALDIGGGASLGGESHGSAAQEPSNSQLSVHDAGNDDVDDKSDTSDDEDAPLLRQPKQSNPFLRAKRRLFPLSALVKNVLKCVVAYYLAEQFTFHPNLSDLVGAPWDVDGPVRNAHVVATVAVYFMPARTQGGMIEANLFVVVGAAYAVFLTCGSMAFAVLFERLDALRLGHAFVLLLWLGGGYALLAYVKVVFNKPTLSTACSLVSLVCSPIITKEGAYHLGAFRTQSIQQVLFIALVGALISNVICFAVWPQSATSRLQSDVNKTLESFGTLVEMLTKTFLLDTDFSTRPAELKKAIDAHQAAFTTLKSSLSQAKYEVFDSRMAGTTKSYDAAVSSMTRLAQGLTGMRAGCALQWELLQARDEGRLDDNGDGSDDQSRADLLDELAVLERFRDRVAPSLQQLTVISKQSLQFLQTSFVRTRAGSSTRKALRRDDPEAALSVDDFLSLQAELEQSLTLFRREHSKAVKVLYRSLPERTLVGNEPLVSDPFADPSTDSKGQAPNDNLFRIYHFCFNYEEWAAELLNLLNIFLHLRATEEHVEREILERRRRWGVFAGCARFFAVLFGRKSAVAAETTLNQKAAQLGRQFSRALQPPRSKYRSVFPKIVDGALSSHQVESSDFSFVGRIKLAFWRLSYRLREPNVRFAIKTGAGAAVLASAAFIPRLRPRWLEWRGEWALISYMVIMAPALGATNFLAFGRVVGTAAGAVTAVGCYEAFPENPVVLPILGALFSAPCFYVAITRASRFVLLTFNLTCLYCFNLREADTRVVSIAFHRSIAVIVGVMWGLLINSYVWPFEARRELRRGLSEFFLNSSYLYERIVRTYSHGGASPLSTPADTDNEHTALLSPARSHEDFVAMEIELQLTLIRVNGLLASTKHEPRLKGPFPVAAYRNIVISCQAILDSLTAVVRMTKRDAWLAVIRRDFVLPVNRERRELVGNVVLYFSLLSSAVMLKSPMPAFLPPAAEARERLILKLRELEIVKRRLVRGGSESLLYYAYALSMKDVISQLNEVGATFQHLFGVIGTFSQLSRLAAWLIPRTTGGSTVADFEALFEASPSTPGNLSEDDSDESSSER</sequence>
<protein>
    <recommendedName>
        <fullName evidence="11">DUF2421 domain-containing protein</fullName>
    </recommendedName>
</protein>
<feature type="transmembrane region" description="Helical" evidence="6">
    <location>
        <begin position="166"/>
        <end position="189"/>
    </location>
</feature>
<evidence type="ECO:0000256" key="6">
    <source>
        <dbReference type="SAM" id="Phobius"/>
    </source>
</evidence>
<evidence type="ECO:0000256" key="4">
    <source>
        <dbReference type="ARBA" id="ARBA00023136"/>
    </source>
</evidence>
<dbReference type="InterPro" id="IPR018820">
    <property type="entry name" value="BRE4-related_DUF2421"/>
</dbReference>
<comment type="subcellular location">
    <subcellularLocation>
        <location evidence="1">Membrane</location>
        <topology evidence="1">Multi-pass membrane protein</topology>
    </subcellularLocation>
</comment>
<evidence type="ECO:0008006" key="11">
    <source>
        <dbReference type="Google" id="ProtNLM"/>
    </source>
</evidence>
<feature type="transmembrane region" description="Helical" evidence="6">
    <location>
        <begin position="261"/>
        <end position="279"/>
    </location>
</feature>
<reference evidence="9 10" key="1">
    <citation type="submission" date="2021-12" db="EMBL/GenBank/DDBJ databases">
        <title>High titer production of polyol ester of fatty acids by Rhodotorula paludigena BS15 towards product separation-free biomass refinery.</title>
        <authorList>
            <person name="Mano J."/>
            <person name="Ono H."/>
            <person name="Tanaka T."/>
            <person name="Naito K."/>
            <person name="Sushida H."/>
            <person name="Ike M."/>
            <person name="Tokuyasu K."/>
            <person name="Kitaoka M."/>
        </authorList>
    </citation>
    <scope>NUCLEOTIDE SEQUENCE [LARGE SCALE GENOMIC DNA]</scope>
    <source>
        <strain evidence="9 10">BS15</strain>
    </source>
</reference>
<dbReference type="Pfam" id="PF10334">
    <property type="entry name" value="BRE4"/>
    <property type="match status" value="1"/>
</dbReference>
<evidence type="ECO:0000256" key="5">
    <source>
        <dbReference type="SAM" id="MobiDB-lite"/>
    </source>
</evidence>
<keyword evidence="4 6" id="KW-0472">Membrane</keyword>
<name>A0AAV5GGD4_9BASI</name>
<feature type="compositionally biased region" description="Acidic residues" evidence="5">
    <location>
        <begin position="62"/>
        <end position="77"/>
    </location>
</feature>
<feature type="region of interest" description="Disordered" evidence="5">
    <location>
        <begin position="1"/>
        <end position="84"/>
    </location>
</feature>
<evidence type="ECO:0000313" key="10">
    <source>
        <dbReference type="Proteomes" id="UP001342314"/>
    </source>
</evidence>
<dbReference type="InterPro" id="IPR049453">
    <property type="entry name" value="Memb_transporter_dom"/>
</dbReference>
<dbReference type="InterPro" id="IPR052430">
    <property type="entry name" value="IVT-Associated"/>
</dbReference>